<reference evidence="1" key="1">
    <citation type="journal article" date="2020" name="Stud. Mycol.">
        <title>101 Dothideomycetes genomes: a test case for predicting lifestyles and emergence of pathogens.</title>
        <authorList>
            <person name="Haridas S."/>
            <person name="Albert R."/>
            <person name="Binder M."/>
            <person name="Bloem J."/>
            <person name="Labutti K."/>
            <person name="Salamov A."/>
            <person name="Andreopoulos B."/>
            <person name="Baker S."/>
            <person name="Barry K."/>
            <person name="Bills G."/>
            <person name="Bluhm B."/>
            <person name="Cannon C."/>
            <person name="Castanera R."/>
            <person name="Culley D."/>
            <person name="Daum C."/>
            <person name="Ezra D."/>
            <person name="Gonzalez J."/>
            <person name="Henrissat B."/>
            <person name="Kuo A."/>
            <person name="Liang C."/>
            <person name="Lipzen A."/>
            <person name="Lutzoni F."/>
            <person name="Magnuson J."/>
            <person name="Mondo S."/>
            <person name="Nolan M."/>
            <person name="Ohm R."/>
            <person name="Pangilinan J."/>
            <person name="Park H.-J."/>
            <person name="Ramirez L."/>
            <person name="Alfaro M."/>
            <person name="Sun H."/>
            <person name="Tritt A."/>
            <person name="Yoshinaga Y."/>
            <person name="Zwiers L.-H."/>
            <person name="Turgeon B."/>
            <person name="Goodwin S."/>
            <person name="Spatafora J."/>
            <person name="Crous P."/>
            <person name="Grigoriev I."/>
        </authorList>
    </citation>
    <scope>NUCLEOTIDE SEQUENCE</scope>
    <source>
        <strain evidence="1">ATCC 200398</strain>
    </source>
</reference>
<evidence type="ECO:0000313" key="1">
    <source>
        <dbReference type="EMBL" id="KAF2474433.1"/>
    </source>
</evidence>
<protein>
    <submittedName>
        <fullName evidence="1">Uncharacterized protein</fullName>
    </submittedName>
</protein>
<sequence length="419" mass="47335">MSMKITFPHTTATLFLPSMNCVLVGFPVLELVVSIGDTAGGNGFLSRMTTLRSVSETLLIYPPNDQLVVQIFASSFTLLEWARLLFDKYFFAFTANHAQRRMNFHSFNSTARNDTKLSPQLKKKYHKKLEIQIYLRHWYTPSKLLSLLPPTIMVNPMTTSQPAHPGMSLAMLKATFEHESSTLRENCPILNNIPPLVLKRLKDLRFRIQKGTYAVVDQAPGQVFGPYSLVPPRSRPQVQPMQNIPAADRNLRHLEPQLKRDLSVYGGQPAPQRPVMPQNPPPQRFLHGPAQNQPQQQYYQKQQQPQLGILPPGTVSNEQLWALLLRVDRMMQLNQQNMRVLNSNVGNLANGIILLRRDLDLVRGRAVPPREGGGRNAQGGVNLYDNANAHQTGSRFQHGLKRKGSPDPSPTPKLKREKE</sequence>
<name>A0ACB6R578_9PLEO</name>
<evidence type="ECO:0000313" key="2">
    <source>
        <dbReference type="Proteomes" id="UP000799755"/>
    </source>
</evidence>
<dbReference type="Proteomes" id="UP000799755">
    <property type="component" value="Unassembled WGS sequence"/>
</dbReference>
<gene>
    <name evidence="1" type="ORF">BDR25DRAFT_351986</name>
</gene>
<accession>A0ACB6R578</accession>
<dbReference type="EMBL" id="MU003498">
    <property type="protein sequence ID" value="KAF2474433.1"/>
    <property type="molecule type" value="Genomic_DNA"/>
</dbReference>
<keyword evidence="2" id="KW-1185">Reference proteome</keyword>
<organism evidence="1 2">
    <name type="scientific">Lindgomyces ingoldianus</name>
    <dbReference type="NCBI Taxonomy" id="673940"/>
    <lineage>
        <taxon>Eukaryota</taxon>
        <taxon>Fungi</taxon>
        <taxon>Dikarya</taxon>
        <taxon>Ascomycota</taxon>
        <taxon>Pezizomycotina</taxon>
        <taxon>Dothideomycetes</taxon>
        <taxon>Pleosporomycetidae</taxon>
        <taxon>Pleosporales</taxon>
        <taxon>Lindgomycetaceae</taxon>
        <taxon>Lindgomyces</taxon>
    </lineage>
</organism>
<comment type="caution">
    <text evidence="1">The sequence shown here is derived from an EMBL/GenBank/DDBJ whole genome shotgun (WGS) entry which is preliminary data.</text>
</comment>
<proteinExistence type="predicted"/>